<protein>
    <submittedName>
        <fullName evidence="1">Uncharacterized protein</fullName>
    </submittedName>
</protein>
<evidence type="ECO:0000313" key="1">
    <source>
        <dbReference type="EMBL" id="MBX48417.1"/>
    </source>
</evidence>
<sequence length="15" mass="1695">MCRFIMANNKLAAVI</sequence>
<proteinExistence type="predicted"/>
<reference evidence="1" key="1">
    <citation type="submission" date="2018-02" db="EMBL/GenBank/DDBJ databases">
        <title>Rhizophora mucronata_Transcriptome.</title>
        <authorList>
            <person name="Meera S.P."/>
            <person name="Sreeshan A."/>
            <person name="Augustine A."/>
        </authorList>
    </citation>
    <scope>NUCLEOTIDE SEQUENCE</scope>
    <source>
        <tissue evidence="1">Leaf</tissue>
    </source>
</reference>
<accession>A0A2P2P0Z4</accession>
<organism evidence="1">
    <name type="scientific">Rhizophora mucronata</name>
    <name type="common">Asiatic mangrove</name>
    <dbReference type="NCBI Taxonomy" id="61149"/>
    <lineage>
        <taxon>Eukaryota</taxon>
        <taxon>Viridiplantae</taxon>
        <taxon>Streptophyta</taxon>
        <taxon>Embryophyta</taxon>
        <taxon>Tracheophyta</taxon>
        <taxon>Spermatophyta</taxon>
        <taxon>Magnoliopsida</taxon>
        <taxon>eudicotyledons</taxon>
        <taxon>Gunneridae</taxon>
        <taxon>Pentapetalae</taxon>
        <taxon>rosids</taxon>
        <taxon>fabids</taxon>
        <taxon>Malpighiales</taxon>
        <taxon>Rhizophoraceae</taxon>
        <taxon>Rhizophora</taxon>
    </lineage>
</organism>
<dbReference type="EMBL" id="GGEC01067933">
    <property type="protein sequence ID" value="MBX48417.1"/>
    <property type="molecule type" value="Transcribed_RNA"/>
</dbReference>
<name>A0A2P2P0Z4_RHIMU</name>